<evidence type="ECO:0000259" key="3">
    <source>
        <dbReference type="Pfam" id="PF03061"/>
    </source>
</evidence>
<dbReference type="PANTHER" id="PTHR43240">
    <property type="entry name" value="1,4-DIHYDROXY-2-NAPHTHOYL-COA THIOESTERASE 1"/>
    <property type="match status" value="1"/>
</dbReference>
<comment type="similarity">
    <text evidence="1">Belongs to the thioesterase PaaI family.</text>
</comment>
<comment type="caution">
    <text evidence="4">The sequence shown here is derived from an EMBL/GenBank/DDBJ whole genome shotgun (WGS) entry which is preliminary data.</text>
</comment>
<feature type="domain" description="Thioesterase" evidence="3">
    <location>
        <begin position="58"/>
        <end position="136"/>
    </location>
</feature>
<dbReference type="PANTHER" id="PTHR43240:SF5">
    <property type="entry name" value="1,4-DIHYDROXY-2-NAPHTHOYL-COA THIOESTERASE 1"/>
    <property type="match status" value="1"/>
</dbReference>
<name>A0ABP8Z8Z1_9ACTN</name>
<dbReference type="NCBIfam" id="TIGR00369">
    <property type="entry name" value="unchar_dom_1"/>
    <property type="match status" value="1"/>
</dbReference>
<gene>
    <name evidence="4" type="ORF">GCM10023217_20140</name>
</gene>
<dbReference type="CDD" id="cd03443">
    <property type="entry name" value="PaaI_thioesterase"/>
    <property type="match status" value="1"/>
</dbReference>
<accession>A0ABP8Z8Z1</accession>
<dbReference type="SUPFAM" id="SSF54637">
    <property type="entry name" value="Thioesterase/thiol ester dehydrase-isomerase"/>
    <property type="match status" value="1"/>
</dbReference>
<keyword evidence="5" id="KW-1185">Reference proteome</keyword>
<evidence type="ECO:0000256" key="1">
    <source>
        <dbReference type="ARBA" id="ARBA00008324"/>
    </source>
</evidence>
<dbReference type="InterPro" id="IPR029069">
    <property type="entry name" value="HotDog_dom_sf"/>
</dbReference>
<protein>
    <submittedName>
        <fullName evidence="4">PaaI family thioesterase</fullName>
    </submittedName>
</protein>
<dbReference type="Proteomes" id="UP001500822">
    <property type="component" value="Unassembled WGS sequence"/>
</dbReference>
<dbReference type="EMBL" id="BAABIE010000008">
    <property type="protein sequence ID" value="GAA4749762.1"/>
    <property type="molecule type" value="Genomic_DNA"/>
</dbReference>
<dbReference type="Gene3D" id="3.10.129.10">
    <property type="entry name" value="Hotdog Thioesterase"/>
    <property type="match status" value="1"/>
</dbReference>
<dbReference type="InterPro" id="IPR003736">
    <property type="entry name" value="PAAI_dom"/>
</dbReference>
<evidence type="ECO:0000313" key="5">
    <source>
        <dbReference type="Proteomes" id="UP001500822"/>
    </source>
</evidence>
<dbReference type="InterPro" id="IPR006683">
    <property type="entry name" value="Thioestr_dom"/>
</dbReference>
<dbReference type="Pfam" id="PF03061">
    <property type="entry name" value="4HBT"/>
    <property type="match status" value="1"/>
</dbReference>
<reference evidence="5" key="1">
    <citation type="journal article" date="2019" name="Int. J. Syst. Evol. Microbiol.">
        <title>The Global Catalogue of Microorganisms (GCM) 10K type strain sequencing project: providing services to taxonomists for standard genome sequencing and annotation.</title>
        <authorList>
            <consortium name="The Broad Institute Genomics Platform"/>
            <consortium name="The Broad Institute Genome Sequencing Center for Infectious Disease"/>
            <person name="Wu L."/>
            <person name="Ma J."/>
        </authorList>
    </citation>
    <scope>NUCLEOTIDE SEQUENCE [LARGE SCALE GENOMIC DNA]</scope>
    <source>
        <strain evidence="5">JCM 18077</strain>
    </source>
</reference>
<evidence type="ECO:0000256" key="2">
    <source>
        <dbReference type="ARBA" id="ARBA00022801"/>
    </source>
</evidence>
<sequence length="152" mass="16331">MRGTLADMSNRENERDLAADLAGMVQGLDRVLGTRLIEASGEGVRATLEITADHHQPFGIVHGGVYCAIAESAASISAFCWLQESEIGGTAVGVNNNTDFLRSVSSGTITVTTVPVHRGRRQQLWQIDMVDADGRMLAQSRVRLQNVELPAG</sequence>
<proteinExistence type="inferred from homology"/>
<organism evidence="4 5">
    <name type="scientific">Gordonia alkaliphila</name>
    <dbReference type="NCBI Taxonomy" id="1053547"/>
    <lineage>
        <taxon>Bacteria</taxon>
        <taxon>Bacillati</taxon>
        <taxon>Actinomycetota</taxon>
        <taxon>Actinomycetes</taxon>
        <taxon>Mycobacteriales</taxon>
        <taxon>Gordoniaceae</taxon>
        <taxon>Gordonia</taxon>
    </lineage>
</organism>
<evidence type="ECO:0000313" key="4">
    <source>
        <dbReference type="EMBL" id="GAA4749762.1"/>
    </source>
</evidence>
<keyword evidence="2" id="KW-0378">Hydrolase</keyword>